<dbReference type="Proteomes" id="UP000694387">
    <property type="component" value="Chromosome 10"/>
</dbReference>
<feature type="region of interest" description="Disordered" evidence="1">
    <location>
        <begin position="58"/>
        <end position="189"/>
    </location>
</feature>
<keyword evidence="4" id="KW-1185">Reference proteome</keyword>
<evidence type="ECO:0000313" key="3">
    <source>
        <dbReference type="Ensembl" id="ENSEASP00005050551.1"/>
    </source>
</evidence>
<reference evidence="3" key="2">
    <citation type="submission" date="2025-08" db="UniProtKB">
        <authorList>
            <consortium name="Ensembl"/>
        </authorList>
    </citation>
    <scope>IDENTIFICATION</scope>
</reference>
<feature type="compositionally biased region" description="Polar residues" evidence="1">
    <location>
        <begin position="309"/>
        <end position="319"/>
    </location>
</feature>
<dbReference type="InterPro" id="IPR036034">
    <property type="entry name" value="PDZ_sf"/>
</dbReference>
<protein>
    <recommendedName>
        <fullName evidence="2">PDZ domain-containing protein</fullName>
    </recommendedName>
</protein>
<organism evidence="3 4">
    <name type="scientific">Equus asinus</name>
    <name type="common">Donkey</name>
    <name type="synonym">Equus africanus asinus</name>
    <dbReference type="NCBI Taxonomy" id="9793"/>
    <lineage>
        <taxon>Eukaryota</taxon>
        <taxon>Metazoa</taxon>
        <taxon>Chordata</taxon>
        <taxon>Craniata</taxon>
        <taxon>Vertebrata</taxon>
        <taxon>Euteleostomi</taxon>
        <taxon>Mammalia</taxon>
        <taxon>Eutheria</taxon>
        <taxon>Laurasiatheria</taxon>
        <taxon>Perissodactyla</taxon>
        <taxon>Equidae</taxon>
        <taxon>Equus</taxon>
    </lineage>
</organism>
<dbReference type="PROSITE" id="PS50106">
    <property type="entry name" value="PDZ"/>
    <property type="match status" value="1"/>
</dbReference>
<reference evidence="3 4" key="1">
    <citation type="journal article" date="2020" name="Nat. Commun.">
        <title>Donkey genomes provide new insights into domestication and selection for coat color.</title>
        <authorList>
            <person name="Wang"/>
            <person name="C."/>
            <person name="Li"/>
            <person name="H."/>
            <person name="Guo"/>
            <person name="Y."/>
            <person name="Huang"/>
            <person name="J."/>
            <person name="Sun"/>
            <person name="Y."/>
            <person name="Min"/>
            <person name="J."/>
            <person name="Wang"/>
            <person name="J."/>
            <person name="Fang"/>
            <person name="X."/>
            <person name="Zhao"/>
            <person name="Z."/>
            <person name="Wang"/>
            <person name="S."/>
            <person name="Zhang"/>
            <person name="Y."/>
            <person name="Liu"/>
            <person name="Q."/>
            <person name="Jiang"/>
            <person name="Q."/>
            <person name="Wang"/>
            <person name="X."/>
            <person name="Guo"/>
            <person name="Y."/>
            <person name="Yang"/>
            <person name="C."/>
            <person name="Wang"/>
            <person name="Y."/>
            <person name="Tian"/>
            <person name="F."/>
            <person name="Zhuang"/>
            <person name="G."/>
            <person name="Fan"/>
            <person name="Y."/>
            <person name="Gao"/>
            <person name="Q."/>
            <person name="Li"/>
            <person name="Y."/>
            <person name="Ju"/>
            <person name="Z."/>
            <person name="Li"/>
            <person name="J."/>
            <person name="Li"/>
            <person name="R."/>
            <person name="Hou"/>
            <person name="M."/>
            <person name="Yang"/>
            <person name="G."/>
            <person name="Liu"/>
            <person name="G."/>
            <person name="Liu"/>
            <person name="W."/>
            <person name="Guo"/>
            <person name="J."/>
            <person name="Pan"/>
            <person name="S."/>
            <person name="Fan"/>
            <person name="G."/>
            <person name="Zhang"/>
            <person name="W."/>
            <person name="Zhang"/>
            <person name="R."/>
            <person name="Yu"/>
            <person name="J."/>
            <person name="Zhang"/>
            <person name="X."/>
            <person name="Yin"/>
            <person name="Q."/>
            <person name="Ji"/>
            <person name="C."/>
            <person name="Jin"/>
            <person name="Y."/>
            <person name="Yue"/>
            <person name="G."/>
            <person name="Liu"/>
            <person name="M."/>
            <person name="Xu"/>
            <person name="J."/>
            <person name="Liu"/>
            <person name="S."/>
            <person name="Jordana"/>
            <person name="J."/>
            <person name="Noce"/>
            <person name="A."/>
            <person name="Amills"/>
            <person name="M."/>
            <person name="Wu"/>
            <person name="D.D."/>
            <person name="Li"/>
            <person name="S."/>
            <person name="Zhou"/>
            <person name="X. and Zhong"/>
            <person name="J."/>
        </authorList>
    </citation>
    <scope>NUCLEOTIDE SEQUENCE [LARGE SCALE GENOMIC DNA]</scope>
</reference>
<dbReference type="Gene3D" id="2.30.42.10">
    <property type="match status" value="1"/>
</dbReference>
<evidence type="ECO:0000313" key="4">
    <source>
        <dbReference type="Proteomes" id="UP000694387"/>
    </source>
</evidence>
<feature type="compositionally biased region" description="Basic and acidic residues" evidence="1">
    <location>
        <begin position="152"/>
        <end position="168"/>
    </location>
</feature>
<dbReference type="SMART" id="SM00228">
    <property type="entry name" value="PDZ"/>
    <property type="match status" value="1"/>
</dbReference>
<dbReference type="Pfam" id="PF00595">
    <property type="entry name" value="PDZ"/>
    <property type="match status" value="1"/>
</dbReference>
<evidence type="ECO:0000256" key="1">
    <source>
        <dbReference type="SAM" id="MobiDB-lite"/>
    </source>
</evidence>
<dbReference type="GeneTree" id="ENSGT00940000157749"/>
<dbReference type="Ensembl" id="ENSEAST00005069748.1">
    <property type="protein sequence ID" value="ENSEASP00005050551.1"/>
    <property type="gene ID" value="ENSEASG00005024236.1"/>
</dbReference>
<feature type="region of interest" description="Disordered" evidence="1">
    <location>
        <begin position="309"/>
        <end position="388"/>
    </location>
</feature>
<dbReference type="InterPro" id="IPR001478">
    <property type="entry name" value="PDZ"/>
</dbReference>
<name>A0A9L0JB70_EQUAS</name>
<feature type="compositionally biased region" description="Low complexity" evidence="1">
    <location>
        <begin position="61"/>
        <end position="74"/>
    </location>
</feature>
<dbReference type="FunFam" id="2.30.42.10:FF:000180">
    <property type="entry name" value="PDZ domain containing 2"/>
    <property type="match status" value="1"/>
</dbReference>
<proteinExistence type="predicted"/>
<accession>A0A9L0JB70</accession>
<sequence length="401" mass="43288">MAAQPEPIHASPEDDLLPEPCRRPEGRGSRSYLAEQCWNGGFIYLIMLRRFKHKVHSPYNGNSSNSSEPGETPTLELGDQTVKKGKRARKFGVISRPSTHKATEESKSSTGCELDNDPISGLDNGPDPELGNGHAFELENGPDSLKEVAGPHVDRSEVDTGTEHRIPKTDAPLPTSNDKRRFSKSGKTDFQSSDCLAREEVGRIWKMELLKESDGLGIQVSGGRGSKRSPHAIVVTQVKEGGAAHRDGRLSLGDELLVINGHLLVGLSHEEAVAILRSATGMVQLVVASKESSAEDLLRLTSKSLPDLTSSVEDVSSWTDNEDQEPDGEEDEGTSSSSIQGAMPGTEEPQDVCGPEDSKGNLESPKQGSSKMKLKSRLSDGACPGHNHCIHPGCPHEDFFF</sequence>
<dbReference type="AlphaFoldDB" id="A0A9L0JB70"/>
<dbReference type="PANTHER" id="PTHR11324:SF16">
    <property type="entry name" value="PDZ DOMAIN-CONTAINING PROTEIN 2"/>
    <property type="match status" value="1"/>
</dbReference>
<dbReference type="SUPFAM" id="SSF50156">
    <property type="entry name" value="PDZ domain-like"/>
    <property type="match status" value="1"/>
</dbReference>
<dbReference type="PANTHER" id="PTHR11324">
    <property type="entry name" value="IL16-RELATED"/>
    <property type="match status" value="1"/>
</dbReference>
<feature type="region of interest" description="Disordered" evidence="1">
    <location>
        <begin position="1"/>
        <end position="29"/>
    </location>
</feature>
<dbReference type="CDD" id="cd06758">
    <property type="entry name" value="PDZ2_PDZD2-like"/>
    <property type="match status" value="1"/>
</dbReference>
<evidence type="ECO:0000259" key="2">
    <source>
        <dbReference type="PROSITE" id="PS50106"/>
    </source>
</evidence>
<reference evidence="3" key="3">
    <citation type="submission" date="2025-09" db="UniProtKB">
        <authorList>
            <consortium name="Ensembl"/>
        </authorList>
    </citation>
    <scope>IDENTIFICATION</scope>
</reference>
<feature type="compositionally biased region" description="Acidic residues" evidence="1">
    <location>
        <begin position="320"/>
        <end position="333"/>
    </location>
</feature>
<feature type="domain" description="PDZ" evidence="2">
    <location>
        <begin position="206"/>
        <end position="291"/>
    </location>
</feature>